<dbReference type="PROSITE" id="PS51257">
    <property type="entry name" value="PROKAR_LIPOPROTEIN"/>
    <property type="match status" value="1"/>
</dbReference>
<organism evidence="1 2">
    <name type="scientific">Xylanibacter rarus</name>
    <dbReference type="NCBI Taxonomy" id="1676614"/>
    <lineage>
        <taxon>Bacteria</taxon>
        <taxon>Pseudomonadati</taxon>
        <taxon>Bacteroidota</taxon>
        <taxon>Bacteroidia</taxon>
        <taxon>Bacteroidales</taxon>
        <taxon>Prevotellaceae</taxon>
        <taxon>Xylanibacter</taxon>
    </lineage>
</organism>
<evidence type="ECO:0000313" key="2">
    <source>
        <dbReference type="Proteomes" id="UP000036951"/>
    </source>
</evidence>
<dbReference type="EMBL" id="LFQU01000028">
    <property type="protein sequence ID" value="KOO67705.1"/>
    <property type="molecule type" value="Genomic_DNA"/>
</dbReference>
<proteinExistence type="predicted"/>
<dbReference type="Proteomes" id="UP000036951">
    <property type="component" value="Unassembled WGS sequence"/>
</dbReference>
<reference evidence="1 2" key="1">
    <citation type="submission" date="2015-06" db="EMBL/GenBank/DDBJ databases">
        <title>Prevotella sp. 109, sp. nov., a novel member of the family Prevotellaceae isolated from human faeces.</title>
        <authorList>
            <person name="Shkoporov A.N."/>
            <person name="Chaplin A.V."/>
            <person name="Kafarskaia L.I."/>
            <person name="Efimov B.A."/>
        </authorList>
    </citation>
    <scope>NUCLEOTIDE SEQUENCE [LARGE SCALE GENOMIC DNA]</scope>
    <source>
        <strain evidence="1 2">109</strain>
    </source>
</reference>
<keyword evidence="2" id="KW-1185">Reference proteome</keyword>
<gene>
    <name evidence="1" type="ORF">ACU52_12055</name>
</gene>
<accession>A0A8E1QW75</accession>
<dbReference type="RefSeq" id="WP_053398961.1">
    <property type="nucleotide sequence ID" value="NZ_LFQU01000028.1"/>
</dbReference>
<sequence length="189" mass="20672">MKKYTYYIISLLALFVSCDDAEFEFSSDSCYFIFDNSANRSPMLGTAMNSLSPGVFCHAAVSGRYFVFNTNTAPGQTERVAFNAVDEQRTLILGAYNESGIIVGYGNLNSPAIFYAYDNQCPNCYKESNLPRYGLTMDTTGKATCKSCKRVYDMNNGGIISSGDPGDKLIRYRCSTTGPTGVLSVINGQ</sequence>
<dbReference type="OrthoDB" id="1069414at2"/>
<protein>
    <recommendedName>
        <fullName evidence="3">Lipoprotein</fullName>
    </recommendedName>
</protein>
<evidence type="ECO:0008006" key="3">
    <source>
        <dbReference type="Google" id="ProtNLM"/>
    </source>
</evidence>
<dbReference type="AlphaFoldDB" id="A0A8E1QW75"/>
<evidence type="ECO:0000313" key="1">
    <source>
        <dbReference type="EMBL" id="KOO67705.1"/>
    </source>
</evidence>
<name>A0A8E1QW75_9BACT</name>
<comment type="caution">
    <text evidence="1">The sequence shown here is derived from an EMBL/GenBank/DDBJ whole genome shotgun (WGS) entry which is preliminary data.</text>
</comment>